<gene>
    <name evidence="1" type="ORF">LCGC14_2419010</name>
</gene>
<accession>A0A0F9BQC0</accession>
<dbReference type="AlphaFoldDB" id="A0A0F9BQC0"/>
<feature type="non-terminal residue" evidence="1">
    <location>
        <position position="1"/>
    </location>
</feature>
<dbReference type="EMBL" id="LAZR01036730">
    <property type="protein sequence ID" value="KKL24070.1"/>
    <property type="molecule type" value="Genomic_DNA"/>
</dbReference>
<protein>
    <recommendedName>
        <fullName evidence="2">Aminoglycoside phosphotransferase domain-containing protein</fullName>
    </recommendedName>
</protein>
<organism evidence="1">
    <name type="scientific">marine sediment metagenome</name>
    <dbReference type="NCBI Taxonomy" id="412755"/>
    <lineage>
        <taxon>unclassified sequences</taxon>
        <taxon>metagenomes</taxon>
        <taxon>ecological metagenomes</taxon>
    </lineage>
</organism>
<evidence type="ECO:0000313" key="1">
    <source>
        <dbReference type="EMBL" id="KKL24070.1"/>
    </source>
</evidence>
<reference evidence="1" key="1">
    <citation type="journal article" date="2015" name="Nature">
        <title>Complex archaea that bridge the gap between prokaryotes and eukaryotes.</title>
        <authorList>
            <person name="Spang A."/>
            <person name="Saw J.H."/>
            <person name="Jorgensen S.L."/>
            <person name="Zaremba-Niedzwiedzka K."/>
            <person name="Martijn J."/>
            <person name="Lind A.E."/>
            <person name="van Eijk R."/>
            <person name="Schleper C."/>
            <person name="Guy L."/>
            <person name="Ettema T.J."/>
        </authorList>
    </citation>
    <scope>NUCLEOTIDE SEQUENCE</scope>
</reference>
<evidence type="ECO:0008006" key="2">
    <source>
        <dbReference type="Google" id="ProtNLM"/>
    </source>
</evidence>
<sequence>HAAESLVFLKVAGKASPNASIIAMILDARSQRPVAVAKIPRNPQLSQGLEREYMAMVDLRESISDVSILDRVPYRGMMVEVEGIKILLQTAATGHPMVREMISRESVESLYGKILPWMFAFHTDGAEECVLEGEMLRELIESPIARFVEQFSNAYNRTLSDEAQRYLLELPRKVEGRTVCLCRQHGDFNAHNTLVKLDNGQLSPNRLGRFPPTATANS</sequence>
<proteinExistence type="predicted"/>
<name>A0A0F9BQC0_9ZZZZ</name>
<comment type="caution">
    <text evidence="1">The sequence shown here is derived from an EMBL/GenBank/DDBJ whole genome shotgun (WGS) entry which is preliminary data.</text>
</comment>